<protein>
    <submittedName>
        <fullName evidence="5">PilX protein</fullName>
    </submittedName>
</protein>
<dbReference type="Pfam" id="PF13681">
    <property type="entry name" value="PilX"/>
    <property type="match status" value="1"/>
</dbReference>
<proteinExistence type="predicted"/>
<evidence type="ECO:0000259" key="3">
    <source>
        <dbReference type="Pfam" id="PF14341"/>
    </source>
</evidence>
<accession>A0A0G8WHV0</accession>
<dbReference type="EMBL" id="JAAGYU010000033">
    <property type="protein sequence ID" value="NEL76484.1"/>
    <property type="molecule type" value="Genomic_DNA"/>
</dbReference>
<organism evidence="5 9">
    <name type="scientific">Xanthomonas perforans</name>
    <dbReference type="NCBI Taxonomy" id="442694"/>
    <lineage>
        <taxon>Bacteria</taxon>
        <taxon>Pseudomonadati</taxon>
        <taxon>Pseudomonadota</taxon>
        <taxon>Gammaproteobacteria</taxon>
        <taxon>Lysobacterales</taxon>
        <taxon>Lysobacteraceae</taxon>
        <taxon>Xanthomonas</taxon>
    </lineage>
</organism>
<keyword evidence="1" id="KW-0812">Transmembrane</keyword>
<evidence type="ECO:0000313" key="8">
    <source>
        <dbReference type="Proteomes" id="UP000289372"/>
    </source>
</evidence>
<feature type="domain" description="Type 4 fimbrial biogenesis protein PilX N-terminal" evidence="3">
    <location>
        <begin position="12"/>
        <end position="61"/>
    </location>
</feature>
<reference evidence="4 7" key="1">
    <citation type="submission" date="2015-02" db="EMBL/GenBank/DDBJ databases">
        <title>Whole genome sequencing of multiple isolates of three species of pepper and tomato-infecting xanthomonads reveals genetic diversity in field strains and pinpoints effectors responsible for host specificity.</title>
        <authorList>
            <person name="Schwartz A."/>
            <person name="Dahlbeck D."/>
            <person name="Staskawicz B."/>
            <person name="Bart R."/>
            <person name="Potnis N."/>
            <person name="Minsavage G."/>
            <person name="Timilsina S."/>
            <person name="Goss E."/>
            <person name="Jones J."/>
            <person name="Vallad G."/>
            <person name="Barak J."/>
            <person name="Miller S."/>
            <person name="Ritchie D."/>
            <person name="Martins J.Jr."/>
            <person name="Patane J.S."/>
            <person name="Setubal J.C."/>
        </authorList>
    </citation>
    <scope>NUCLEOTIDE SEQUENCE [LARGE SCALE GENOMIC DNA]</scope>
    <source>
        <strain evidence="4 7">Xp3-15</strain>
    </source>
</reference>
<evidence type="ECO:0000256" key="1">
    <source>
        <dbReference type="SAM" id="Phobius"/>
    </source>
</evidence>
<evidence type="ECO:0000313" key="4">
    <source>
        <dbReference type="EMBL" id="KLC02976.1"/>
    </source>
</evidence>
<evidence type="ECO:0000259" key="2">
    <source>
        <dbReference type="Pfam" id="PF13681"/>
    </source>
</evidence>
<sequence>MSRSSGVYKQTGISLIVVLLLLLVMTLLGLAVLRSTLMEERMSANMYDRSLAFQATEGALREAEKVIQTAAGAGQVAGYVCPTAAVCDALPSNTYTGNGAGCAAGTQECWVDASMVQKLQVGSAQYYIQYLGQRTSEDQLSLNSSVNQNQYGGSGGTSLEHYYRVTARSVNPAVAGQRALVVLQTNVTVK</sequence>
<dbReference type="GeneID" id="61779476"/>
<keyword evidence="1" id="KW-0472">Membrane</keyword>
<evidence type="ECO:0000313" key="9">
    <source>
        <dbReference type="Proteomes" id="UP000471082"/>
    </source>
</evidence>
<dbReference type="Proteomes" id="UP000289372">
    <property type="component" value="Unassembled WGS sequence"/>
</dbReference>
<dbReference type="InterPro" id="IPR025205">
    <property type="entry name" value="PilX/PilW_C"/>
</dbReference>
<keyword evidence="1" id="KW-1133">Transmembrane helix</keyword>
<dbReference type="RefSeq" id="WP_008570993.1">
    <property type="nucleotide sequence ID" value="NZ_CP018475.1"/>
</dbReference>
<feature type="transmembrane region" description="Helical" evidence="1">
    <location>
        <begin position="12"/>
        <end position="33"/>
    </location>
</feature>
<reference evidence="6 8" key="2">
    <citation type="submission" date="2018-02" db="EMBL/GenBank/DDBJ databases">
        <title>Characterization of Xanthomonas diversity in transplant houses and field plants.</title>
        <authorList>
            <person name="Abrahamian P."/>
            <person name="Timilsina S."/>
            <person name="Minsavage G.V."/>
            <person name="Goss E.M."/>
            <person name="Jones J.B."/>
            <person name="Vallad G.E."/>
        </authorList>
    </citation>
    <scope>NUCLEOTIDE SEQUENCE [LARGE SCALE GENOMIC DNA]</scope>
    <source>
        <strain evidence="6 8">GEV2132</strain>
    </source>
</reference>
<feature type="domain" description="PilX/PilW C-terminal" evidence="2">
    <location>
        <begin position="85"/>
        <end position="188"/>
    </location>
</feature>
<keyword evidence="7" id="KW-1185">Reference proteome</keyword>
<comment type="caution">
    <text evidence="5">The sequence shown here is derived from an EMBL/GenBank/DDBJ whole genome shotgun (WGS) entry which is preliminary data.</text>
</comment>
<dbReference type="Proteomes" id="UP000471082">
    <property type="component" value="Unassembled WGS sequence"/>
</dbReference>
<dbReference type="Pfam" id="PF14341">
    <property type="entry name" value="PilX_N"/>
    <property type="match status" value="1"/>
</dbReference>
<dbReference type="Proteomes" id="UP000035369">
    <property type="component" value="Unassembled WGS sequence"/>
</dbReference>
<dbReference type="AlphaFoldDB" id="A0A0G8WHV0"/>
<evidence type="ECO:0000313" key="7">
    <source>
        <dbReference type="Proteomes" id="UP000035369"/>
    </source>
</evidence>
<name>A0A0G8WHV0_XANPE</name>
<dbReference type="KEGG" id="xpe:BJD13_03315"/>
<dbReference type="InterPro" id="IPR025746">
    <property type="entry name" value="PilX_N_dom"/>
</dbReference>
<reference evidence="5 9" key="3">
    <citation type="submission" date="2019-11" db="EMBL/GenBank/DDBJ databases">
        <title>Genome-resolved metagenomics to study the prevalence of co-infection and intraspecific heterogeneity among plant pathogen metapopulations.</title>
        <authorList>
            <person name="Newberry E."/>
            <person name="Bhandari R."/>
            <person name="Kemble J."/>
            <person name="Sikora E."/>
            <person name="Potnis N."/>
        </authorList>
    </citation>
    <scope>NUCLEOTIDE SEQUENCE [LARGE SCALE GENOMIC DNA]</scope>
    <source>
        <strain evidence="5">Xp_Tom_Tuscaloosa_18b</strain>
    </source>
</reference>
<gene>
    <name evidence="6" type="ORF">DB769_14005</name>
    <name evidence="5" type="ORF">G3W61_09480</name>
    <name evidence="4" type="ORF">XP315_19230</name>
</gene>
<dbReference type="EMBL" id="PUUL01000079">
    <property type="protein sequence ID" value="RXD52844.1"/>
    <property type="molecule type" value="Genomic_DNA"/>
</dbReference>
<dbReference type="EMBL" id="JZUY01000048">
    <property type="protein sequence ID" value="KLC02976.1"/>
    <property type="molecule type" value="Genomic_DNA"/>
</dbReference>
<evidence type="ECO:0000313" key="6">
    <source>
        <dbReference type="EMBL" id="RXD52844.1"/>
    </source>
</evidence>
<evidence type="ECO:0000313" key="5">
    <source>
        <dbReference type="EMBL" id="NEL76484.1"/>
    </source>
</evidence>